<reference evidence="1 2" key="1">
    <citation type="journal article" date="2018" name="Sci. Rep.">
        <title>Genomic signatures of local adaptation to the degree of environmental predictability in rotifers.</title>
        <authorList>
            <person name="Franch-Gras L."/>
            <person name="Hahn C."/>
            <person name="Garcia-Roger E.M."/>
            <person name="Carmona M.J."/>
            <person name="Serra M."/>
            <person name="Gomez A."/>
        </authorList>
    </citation>
    <scope>NUCLEOTIDE SEQUENCE [LARGE SCALE GENOMIC DNA]</scope>
    <source>
        <strain evidence="1">HYR1</strain>
    </source>
</reference>
<dbReference type="AlphaFoldDB" id="A0A3M7QU67"/>
<keyword evidence="2" id="KW-1185">Reference proteome</keyword>
<accession>A0A3M7QU67</accession>
<dbReference type="EMBL" id="REGN01005094">
    <property type="protein sequence ID" value="RNA14896.1"/>
    <property type="molecule type" value="Genomic_DNA"/>
</dbReference>
<evidence type="ECO:0000313" key="1">
    <source>
        <dbReference type="EMBL" id="RNA14896.1"/>
    </source>
</evidence>
<evidence type="ECO:0000313" key="2">
    <source>
        <dbReference type="Proteomes" id="UP000276133"/>
    </source>
</evidence>
<proteinExistence type="predicted"/>
<protein>
    <submittedName>
        <fullName evidence="1">Uncharacterized protein</fullName>
    </submittedName>
</protein>
<name>A0A3M7QU67_BRAPC</name>
<gene>
    <name evidence="1" type="ORF">BpHYR1_017787</name>
</gene>
<sequence length="60" mass="6786">MQKINVFEIMINDLAIKAISKILRSLSLSFVNFSNLSKTTKLGGINFKLLKDKSHFSTQI</sequence>
<dbReference type="Proteomes" id="UP000276133">
    <property type="component" value="Unassembled WGS sequence"/>
</dbReference>
<comment type="caution">
    <text evidence="1">The sequence shown here is derived from an EMBL/GenBank/DDBJ whole genome shotgun (WGS) entry which is preliminary data.</text>
</comment>
<organism evidence="1 2">
    <name type="scientific">Brachionus plicatilis</name>
    <name type="common">Marine rotifer</name>
    <name type="synonym">Brachionus muelleri</name>
    <dbReference type="NCBI Taxonomy" id="10195"/>
    <lineage>
        <taxon>Eukaryota</taxon>
        <taxon>Metazoa</taxon>
        <taxon>Spiralia</taxon>
        <taxon>Gnathifera</taxon>
        <taxon>Rotifera</taxon>
        <taxon>Eurotatoria</taxon>
        <taxon>Monogononta</taxon>
        <taxon>Pseudotrocha</taxon>
        <taxon>Ploima</taxon>
        <taxon>Brachionidae</taxon>
        <taxon>Brachionus</taxon>
    </lineage>
</organism>